<evidence type="ECO:0000313" key="1">
    <source>
        <dbReference type="EMBL" id="CDF91566.1"/>
    </source>
</evidence>
<dbReference type="AlphaFoldDB" id="A0A8J2T9V6"/>
<name>A0A8J2T9V6_ZYGB2</name>
<evidence type="ECO:0000313" key="2">
    <source>
        <dbReference type="Proteomes" id="UP000019375"/>
    </source>
</evidence>
<gene>
    <name evidence="1" type="ORF">BN860_01882g</name>
</gene>
<protein>
    <submittedName>
        <fullName evidence="1">ZYBA0S12-01882g1_1</fullName>
    </submittedName>
</protein>
<dbReference type="Proteomes" id="UP000019375">
    <property type="component" value="Unassembled WGS sequence"/>
</dbReference>
<accession>A0A8J2T9V6</accession>
<proteinExistence type="predicted"/>
<reference evidence="2" key="1">
    <citation type="journal article" date="2013" name="Genome Announc.">
        <title>Genome sequence of the food spoilage yeast Zygosaccharomyces bailii CLIB 213(T).</title>
        <authorList>
            <person name="Galeote V."/>
            <person name="Bigey F."/>
            <person name="Devillers H."/>
            <person name="Neuveglise C."/>
            <person name="Dequin S."/>
        </authorList>
    </citation>
    <scope>NUCLEOTIDE SEQUENCE [LARGE SCALE GENOMIC DNA]</scope>
    <source>
        <strain evidence="2">CLIB 213 / ATCC 58445 / CBS 680 / CCRC 21525 / NBRC 1098 / NCYC 1416 / NRRL Y-2227</strain>
    </source>
</reference>
<sequence length="68" mass="7756">MITQASEWVFEIVRHEPGSLTRFQKRHVLFPAIVPGQFIPGSPEYIPIRHDGIPIDDEFDDNAAEPLN</sequence>
<keyword evidence="2" id="KW-1185">Reference proteome</keyword>
<dbReference type="OrthoDB" id="4039380at2759"/>
<dbReference type="EMBL" id="HG316465">
    <property type="protein sequence ID" value="CDF91566.1"/>
    <property type="molecule type" value="Genomic_DNA"/>
</dbReference>
<organism evidence="1 2">
    <name type="scientific">Zygosaccharomyces bailii (strain CLIB 213 / ATCC 58445 / CBS 680 / BCRC 21525 / NBRC 1098 / NCYC 1416 / NRRL Y-2227)</name>
    <dbReference type="NCBI Taxonomy" id="1333698"/>
    <lineage>
        <taxon>Eukaryota</taxon>
        <taxon>Fungi</taxon>
        <taxon>Dikarya</taxon>
        <taxon>Ascomycota</taxon>
        <taxon>Saccharomycotina</taxon>
        <taxon>Saccharomycetes</taxon>
        <taxon>Saccharomycetales</taxon>
        <taxon>Saccharomycetaceae</taxon>
        <taxon>Zygosaccharomyces</taxon>
    </lineage>
</organism>